<dbReference type="RefSeq" id="WP_135975014.1">
    <property type="nucleotide sequence ID" value="NZ_CP039291.1"/>
</dbReference>
<name>A0A4P7SNQ8_9CELL</name>
<protein>
    <recommendedName>
        <fullName evidence="4">WXG100 family type VII secretion target</fullName>
    </recommendedName>
</protein>
<dbReference type="KEGG" id="celz:E5225_16390"/>
<dbReference type="AlphaFoldDB" id="A0A4P7SNQ8"/>
<evidence type="ECO:0000313" key="2">
    <source>
        <dbReference type="EMBL" id="QCB94906.1"/>
    </source>
</evidence>
<sequence>MADLVVTDDLVSLAHDLDVLIGEFQGALDFENDYATVWGQRNAELSMGDFADNWTVHRDEMVEAMKKLRERLRQCADEWARADAELSESLATE</sequence>
<feature type="coiled-coil region" evidence="1">
    <location>
        <begin position="58"/>
        <end position="85"/>
    </location>
</feature>
<dbReference type="Proteomes" id="UP000296469">
    <property type="component" value="Chromosome"/>
</dbReference>
<accession>A0A4P7SNQ8</accession>
<gene>
    <name evidence="2" type="ORF">E5225_16390</name>
</gene>
<proteinExistence type="predicted"/>
<keyword evidence="1" id="KW-0175">Coiled coil</keyword>
<evidence type="ECO:0000256" key="1">
    <source>
        <dbReference type="SAM" id="Coils"/>
    </source>
</evidence>
<evidence type="ECO:0000313" key="3">
    <source>
        <dbReference type="Proteomes" id="UP000296469"/>
    </source>
</evidence>
<organism evidence="2 3">
    <name type="scientific">Cellulomonas shaoxiangyii</name>
    <dbReference type="NCBI Taxonomy" id="2566013"/>
    <lineage>
        <taxon>Bacteria</taxon>
        <taxon>Bacillati</taxon>
        <taxon>Actinomycetota</taxon>
        <taxon>Actinomycetes</taxon>
        <taxon>Micrococcales</taxon>
        <taxon>Cellulomonadaceae</taxon>
        <taxon>Cellulomonas</taxon>
    </lineage>
</organism>
<evidence type="ECO:0008006" key="4">
    <source>
        <dbReference type="Google" id="ProtNLM"/>
    </source>
</evidence>
<keyword evidence="3" id="KW-1185">Reference proteome</keyword>
<reference evidence="2 3" key="1">
    <citation type="submission" date="2019-04" db="EMBL/GenBank/DDBJ databases">
        <title>Isolation and identification of Cellulomonas shaoxiangyii sp. Nov. isolated from feces of the Tibetan antelopes (Pantholops hodgsonii) in the Qinghai-Tibet plateau of China.</title>
        <authorList>
            <person name="Tian Z."/>
        </authorList>
    </citation>
    <scope>NUCLEOTIDE SEQUENCE [LARGE SCALE GENOMIC DNA]</scope>
    <source>
        <strain evidence="2 3">Z28</strain>
    </source>
</reference>
<dbReference type="OrthoDB" id="4828169at2"/>
<dbReference type="EMBL" id="CP039291">
    <property type="protein sequence ID" value="QCB94906.1"/>
    <property type="molecule type" value="Genomic_DNA"/>
</dbReference>